<name>A0ABT1ULC4_9GAMM</name>
<evidence type="ECO:0000313" key="2">
    <source>
        <dbReference type="Proteomes" id="UP001524569"/>
    </source>
</evidence>
<dbReference type="EMBL" id="JANIBM010000024">
    <property type="protein sequence ID" value="MCQ8182509.1"/>
    <property type="molecule type" value="Genomic_DNA"/>
</dbReference>
<comment type="caution">
    <text evidence="1">The sequence shown here is derived from an EMBL/GenBank/DDBJ whole genome shotgun (WGS) entry which is preliminary data.</text>
</comment>
<reference evidence="1 2" key="1">
    <citation type="submission" date="2022-07" db="EMBL/GenBank/DDBJ databases">
        <title>Methylomonas rivi sp. nov., Methylomonas rosea sp. nov., Methylomonas aureus sp. nov. and Methylomonas subterranea sp. nov., four novel methanotrophs isolated from a freshwater creek and the deep terrestrial subsurface.</title>
        <authorList>
            <person name="Abin C."/>
            <person name="Sankaranarayanan K."/>
            <person name="Garner C."/>
            <person name="Sindelar R."/>
            <person name="Kotary K."/>
            <person name="Garner R."/>
            <person name="Barclay S."/>
            <person name="Lawson P."/>
            <person name="Krumholz L."/>
        </authorList>
    </citation>
    <scope>NUCLEOTIDE SEQUENCE [LARGE SCALE GENOMIC DNA]</scope>
    <source>
        <strain evidence="1 2">SURF-1</strain>
    </source>
</reference>
<evidence type="ECO:0000313" key="1">
    <source>
        <dbReference type="EMBL" id="MCQ8182509.1"/>
    </source>
</evidence>
<gene>
    <name evidence="1" type="ORF">NP603_15410</name>
</gene>
<sequence>MFPRPYFPPYPYYPAYPYYPYYPREIITVPAQPPVYIERERPATPSAPLPEGYWYYCDNPAGYYPYVNQCPGGWRQVTPTPPN</sequence>
<dbReference type="Proteomes" id="UP001524569">
    <property type="component" value="Unassembled WGS sequence"/>
</dbReference>
<protein>
    <submittedName>
        <fullName evidence="1">Uncharacterized protein</fullName>
    </submittedName>
</protein>
<accession>A0ABT1ULC4</accession>
<organism evidence="1 2">
    <name type="scientific">Methylomonas aurea</name>
    <dbReference type="NCBI Taxonomy" id="2952224"/>
    <lineage>
        <taxon>Bacteria</taxon>
        <taxon>Pseudomonadati</taxon>
        <taxon>Pseudomonadota</taxon>
        <taxon>Gammaproteobacteria</taxon>
        <taxon>Methylococcales</taxon>
        <taxon>Methylococcaceae</taxon>
        <taxon>Methylomonas</taxon>
    </lineage>
</organism>
<proteinExistence type="predicted"/>
<keyword evidence="2" id="KW-1185">Reference proteome</keyword>
<dbReference type="RefSeq" id="WP_256611825.1">
    <property type="nucleotide sequence ID" value="NZ_JANIBM010000024.1"/>
</dbReference>